<name>A0AA40LPY1_CNENI</name>
<dbReference type="AlphaFoldDB" id="A0AA40LPY1"/>
<feature type="compositionally biased region" description="Basic and acidic residues" evidence="1">
    <location>
        <begin position="385"/>
        <end position="399"/>
    </location>
</feature>
<dbReference type="Proteomes" id="UP001177744">
    <property type="component" value="Unassembled WGS sequence"/>
</dbReference>
<keyword evidence="3" id="KW-1185">Reference proteome</keyword>
<accession>A0AA40LPY1</accession>
<protein>
    <submittedName>
        <fullName evidence="2">Uncharacterized protein</fullName>
    </submittedName>
</protein>
<comment type="caution">
    <text evidence="2">The sequence shown here is derived from an EMBL/GenBank/DDBJ whole genome shotgun (WGS) entry which is preliminary data.</text>
</comment>
<gene>
    <name evidence="2" type="ORF">QTO34_020132</name>
</gene>
<organism evidence="2 3">
    <name type="scientific">Cnephaeus nilssonii</name>
    <name type="common">Northern bat</name>
    <name type="synonym">Eptesicus nilssonii</name>
    <dbReference type="NCBI Taxonomy" id="3371016"/>
    <lineage>
        <taxon>Eukaryota</taxon>
        <taxon>Metazoa</taxon>
        <taxon>Chordata</taxon>
        <taxon>Craniata</taxon>
        <taxon>Vertebrata</taxon>
        <taxon>Euteleostomi</taxon>
        <taxon>Mammalia</taxon>
        <taxon>Eutheria</taxon>
        <taxon>Laurasiatheria</taxon>
        <taxon>Chiroptera</taxon>
        <taxon>Yangochiroptera</taxon>
        <taxon>Vespertilionidae</taxon>
        <taxon>Cnephaeus</taxon>
    </lineage>
</organism>
<feature type="region of interest" description="Disordered" evidence="1">
    <location>
        <begin position="374"/>
        <end position="409"/>
    </location>
</feature>
<evidence type="ECO:0000313" key="2">
    <source>
        <dbReference type="EMBL" id="KAK1339449.1"/>
    </source>
</evidence>
<sequence>MLSLRDVSSLGGGLIYVTPVYAGLPTRSCRGVGLAAMILCIECIDCYVNQVQQDLADVTVPPSKTYRCRLTVLKAFALLMSDSALLSSLAMNFMSTSIILQREEARQASLRKTLNRFKGRMKEDTQRILEVRVSGRESALLDSAGPFTLSLRERTLFWRFLAKRALLIFHSAVSLRSPALVATAGLTSSTAARKQQKACASEYFSRPSESLRGSHGTDAELAAPRELSVLLAQSATPATLSPAPCASCWPNRGRSGVMTLITLTAKVVFLPKSSSPARPKLEASTYPGKFHWFGKKAHDHDIKANITYCFQPLGDKLRLQFFHQTSNFIIHHVGCGVKPLEHHGHQPGQAFRGKESKDEVTELREVEQPGIPKFRGIVRSAPTRGRREAASARSDKRPPWDPSQSSMAKPHGEAILGQALLLGRKMVAPGAEPQILIHYLVSPKPWSANCGSRATCGSLAP</sequence>
<reference evidence="2" key="1">
    <citation type="submission" date="2023-06" db="EMBL/GenBank/DDBJ databases">
        <title>Reference genome for the Northern bat (Eptesicus nilssonii), a most northern bat species.</title>
        <authorList>
            <person name="Laine V.N."/>
            <person name="Pulliainen A.T."/>
            <person name="Lilley T.M."/>
        </authorList>
    </citation>
    <scope>NUCLEOTIDE SEQUENCE</scope>
    <source>
        <strain evidence="2">BLF_Eptnil</strain>
        <tissue evidence="2">Kidney</tissue>
    </source>
</reference>
<proteinExistence type="predicted"/>
<evidence type="ECO:0000313" key="3">
    <source>
        <dbReference type="Proteomes" id="UP001177744"/>
    </source>
</evidence>
<evidence type="ECO:0000256" key="1">
    <source>
        <dbReference type="SAM" id="MobiDB-lite"/>
    </source>
</evidence>
<dbReference type="EMBL" id="JAULJE010000009">
    <property type="protein sequence ID" value="KAK1339449.1"/>
    <property type="molecule type" value="Genomic_DNA"/>
</dbReference>